<dbReference type="InterPro" id="IPR008930">
    <property type="entry name" value="Terpenoid_cyclase/PrenylTrfase"/>
</dbReference>
<organism evidence="11 12">
    <name type="scientific">Triparma columacea</name>
    <dbReference type="NCBI Taxonomy" id="722753"/>
    <lineage>
        <taxon>Eukaryota</taxon>
        <taxon>Sar</taxon>
        <taxon>Stramenopiles</taxon>
        <taxon>Ochrophyta</taxon>
        <taxon>Bolidophyceae</taxon>
        <taxon>Parmales</taxon>
        <taxon>Triparmaceae</taxon>
        <taxon>Triparma</taxon>
    </lineage>
</organism>
<evidence type="ECO:0000313" key="12">
    <source>
        <dbReference type="Proteomes" id="UP001165065"/>
    </source>
</evidence>
<evidence type="ECO:0000256" key="9">
    <source>
        <dbReference type="RuleBase" id="RU365076"/>
    </source>
</evidence>
<keyword evidence="5 9" id="KW-0479">Metal-binding</keyword>
<dbReference type="GO" id="GO:0005968">
    <property type="term" value="C:Rab-protein geranylgeranyltransferase complex"/>
    <property type="evidence" value="ECO:0007669"/>
    <property type="project" value="UniProtKB-UniRule"/>
</dbReference>
<dbReference type="OrthoDB" id="5428259at2759"/>
<dbReference type="GO" id="GO:0046872">
    <property type="term" value="F:metal ion binding"/>
    <property type="evidence" value="ECO:0007669"/>
    <property type="project" value="UniProtKB-KW"/>
</dbReference>
<feature type="domain" description="Prenyltransferase alpha-alpha toroid" evidence="10">
    <location>
        <begin position="18"/>
        <end position="328"/>
    </location>
</feature>
<evidence type="ECO:0000313" key="11">
    <source>
        <dbReference type="EMBL" id="GMI28632.1"/>
    </source>
</evidence>
<keyword evidence="7 9" id="KW-0862">Zinc</keyword>
<keyword evidence="12" id="KW-1185">Reference proteome</keyword>
<dbReference type="Gene3D" id="1.50.10.20">
    <property type="match status" value="1"/>
</dbReference>
<evidence type="ECO:0000256" key="2">
    <source>
        <dbReference type="ARBA" id="ARBA00011355"/>
    </source>
</evidence>
<keyword evidence="6" id="KW-0677">Repeat</keyword>
<sequence>MASFFAPQPTSATQNAFFEEKHKSYISGLAKKLSKKSSYEGAVTSHLRMSGVFWSITAMSLICTPEELKEKMGLDEIVEWVFKCYDKDSGGFGGNIGHDAHLLYTLSALQILAISSSLSDPRLDKAALTSFVLSLQNPDGSFAGDKWGEIDTRFSYCALQALSILGTIGDVDVNKCAHFIASCKNFDGGFGCLPGAESHAGQIFCCVGALAIAKRLDLLDVETLSWWLSERQCDGGGLNGRPEKQADVCYSWWILSSLSIMGKVDYINTGKLVEFILKCQDEEDGGISDRPSNVADVFHTFFGISGLLLLNYFDLGKTGYKQIDPIYALPVEVVERLNLQGQVLKLETSKGKSVDVRYAGYEQI</sequence>
<accession>A0A9W7L3D6</accession>
<comment type="subunit">
    <text evidence="2">Heterodimer of an alpha and a beta subunit.</text>
</comment>
<comment type="similarity">
    <text evidence="1 9">Belongs to the protein prenyltransferase subunit beta family.</text>
</comment>
<dbReference type="AlphaFoldDB" id="A0A9W7L3D6"/>
<dbReference type="SUPFAM" id="SSF48239">
    <property type="entry name" value="Terpenoid cyclases/Protein prenyltransferases"/>
    <property type="match status" value="1"/>
</dbReference>
<evidence type="ECO:0000256" key="7">
    <source>
        <dbReference type="ARBA" id="ARBA00022833"/>
    </source>
</evidence>
<gene>
    <name evidence="11" type="ORF">TrCOL_g4234</name>
</gene>
<dbReference type="FunFam" id="1.50.10.20:FF:000012">
    <property type="entry name" value="Geranylgeranyl transferase type-2 subunit beta"/>
    <property type="match status" value="1"/>
</dbReference>
<dbReference type="InterPro" id="IPR001330">
    <property type="entry name" value="Prenyltrans"/>
</dbReference>
<proteinExistence type="inferred from homology"/>
<dbReference type="InterPro" id="IPR045089">
    <property type="entry name" value="PGGT1B-like"/>
</dbReference>
<evidence type="ECO:0000256" key="4">
    <source>
        <dbReference type="ARBA" id="ARBA00022679"/>
    </source>
</evidence>
<dbReference type="GO" id="GO:0004663">
    <property type="term" value="F:Rab geranylgeranyltransferase activity"/>
    <property type="evidence" value="ECO:0007669"/>
    <property type="project" value="UniProtKB-UniRule"/>
</dbReference>
<evidence type="ECO:0000256" key="1">
    <source>
        <dbReference type="ARBA" id="ARBA00010497"/>
    </source>
</evidence>
<keyword evidence="4 9" id="KW-0808">Transferase</keyword>
<evidence type="ECO:0000256" key="8">
    <source>
        <dbReference type="ARBA" id="ARBA00047658"/>
    </source>
</evidence>
<comment type="cofactor">
    <cofactor evidence="9">
        <name>Zn(2+)</name>
        <dbReference type="ChEBI" id="CHEBI:29105"/>
    </cofactor>
    <text evidence="9">Binds 1 zinc ion per subunit.</text>
</comment>
<name>A0A9W7L3D6_9STRA</name>
<keyword evidence="3 9" id="KW-0637">Prenyltransferase</keyword>
<comment type="function">
    <text evidence="9">Catalyzes the transfer of a geranylgeranyl moiety from geranylgeranyl diphosphate to both cysteines of proteins with the C-terminal sequence -XXCC, -XCXC and -CCXX.</text>
</comment>
<dbReference type="PANTHER" id="PTHR11774">
    <property type="entry name" value="GERANYLGERANYL TRANSFERASE TYPE BETA SUBUNIT"/>
    <property type="match status" value="1"/>
</dbReference>
<dbReference type="GO" id="GO:0072657">
    <property type="term" value="P:protein localization to membrane"/>
    <property type="evidence" value="ECO:0007669"/>
    <property type="project" value="UniProtKB-ARBA"/>
</dbReference>
<evidence type="ECO:0000259" key="10">
    <source>
        <dbReference type="Pfam" id="PF00432"/>
    </source>
</evidence>
<dbReference type="CDD" id="cd02894">
    <property type="entry name" value="GGTase-II"/>
    <property type="match status" value="1"/>
</dbReference>
<dbReference type="EC" id="2.5.1.60" evidence="9"/>
<dbReference type="InterPro" id="IPR026873">
    <property type="entry name" value="Ptb1"/>
</dbReference>
<evidence type="ECO:0000256" key="3">
    <source>
        <dbReference type="ARBA" id="ARBA00022602"/>
    </source>
</evidence>
<dbReference type="PANTHER" id="PTHR11774:SF11">
    <property type="entry name" value="GERANYLGERANYL TRANSFERASE TYPE-2 SUBUNIT BETA"/>
    <property type="match status" value="1"/>
</dbReference>
<evidence type="ECO:0000256" key="5">
    <source>
        <dbReference type="ARBA" id="ARBA00022723"/>
    </source>
</evidence>
<dbReference type="EMBL" id="BRYA01000665">
    <property type="protein sequence ID" value="GMI28632.1"/>
    <property type="molecule type" value="Genomic_DNA"/>
</dbReference>
<dbReference type="Proteomes" id="UP001165065">
    <property type="component" value="Unassembled WGS sequence"/>
</dbReference>
<dbReference type="Pfam" id="PF00432">
    <property type="entry name" value="Prenyltrans"/>
    <property type="match status" value="1"/>
</dbReference>
<comment type="catalytic activity">
    <reaction evidence="8 9">
        <text>geranylgeranyl diphosphate + L-cysteinyl-[protein] = S-geranylgeranyl-L-cysteinyl-[protein] + diphosphate</text>
        <dbReference type="Rhea" id="RHEA:21240"/>
        <dbReference type="Rhea" id="RHEA-COMP:10131"/>
        <dbReference type="Rhea" id="RHEA-COMP:11537"/>
        <dbReference type="ChEBI" id="CHEBI:29950"/>
        <dbReference type="ChEBI" id="CHEBI:33019"/>
        <dbReference type="ChEBI" id="CHEBI:57533"/>
        <dbReference type="ChEBI" id="CHEBI:86021"/>
        <dbReference type="EC" id="2.5.1.60"/>
    </reaction>
</comment>
<protein>
    <recommendedName>
        <fullName evidence="9">Geranylgeranyl transferase type-2 subunit beta</fullName>
        <ecNumber evidence="9">2.5.1.60</ecNumber>
    </recommendedName>
</protein>
<comment type="caution">
    <text evidence="11">The sequence shown here is derived from an EMBL/GenBank/DDBJ whole genome shotgun (WGS) entry which is preliminary data.</text>
</comment>
<reference evidence="12" key="1">
    <citation type="journal article" date="2023" name="Commun. Biol.">
        <title>Genome analysis of Parmales, the sister group of diatoms, reveals the evolutionary specialization of diatoms from phago-mixotrophs to photoautotrophs.</title>
        <authorList>
            <person name="Ban H."/>
            <person name="Sato S."/>
            <person name="Yoshikawa S."/>
            <person name="Yamada K."/>
            <person name="Nakamura Y."/>
            <person name="Ichinomiya M."/>
            <person name="Sato N."/>
            <person name="Blanc-Mathieu R."/>
            <person name="Endo H."/>
            <person name="Kuwata A."/>
            <person name="Ogata H."/>
        </authorList>
    </citation>
    <scope>NUCLEOTIDE SEQUENCE [LARGE SCALE GENOMIC DNA]</scope>
</reference>
<evidence type="ECO:0000256" key="6">
    <source>
        <dbReference type="ARBA" id="ARBA00022737"/>
    </source>
</evidence>